<keyword evidence="5 7" id="KW-1133">Transmembrane helix</keyword>
<protein>
    <submittedName>
        <fullName evidence="9">Phosphonate ABC transporter permease protein phnE (TC 3.A.1.9.1)</fullName>
    </submittedName>
</protein>
<comment type="subcellular location">
    <subcellularLocation>
        <location evidence="1">Cell membrane</location>
        <topology evidence="1">Multi-pass membrane protein</topology>
    </subcellularLocation>
</comment>
<feature type="transmembrane region" description="Helical" evidence="7">
    <location>
        <begin position="384"/>
        <end position="407"/>
    </location>
</feature>
<evidence type="ECO:0000256" key="2">
    <source>
        <dbReference type="ARBA" id="ARBA00022448"/>
    </source>
</evidence>
<accession>A0A3B0WFV6</accession>
<keyword evidence="4 7" id="KW-0812">Transmembrane</keyword>
<feature type="transmembrane region" description="Helical" evidence="7">
    <location>
        <begin position="98"/>
        <end position="119"/>
    </location>
</feature>
<evidence type="ECO:0000256" key="1">
    <source>
        <dbReference type="ARBA" id="ARBA00004651"/>
    </source>
</evidence>
<dbReference type="PANTHER" id="PTHR30043:SF1">
    <property type="entry name" value="ABC TRANSPORT SYSTEM PERMEASE PROTEIN P69"/>
    <property type="match status" value="1"/>
</dbReference>
<evidence type="ECO:0000256" key="7">
    <source>
        <dbReference type="SAM" id="Phobius"/>
    </source>
</evidence>
<dbReference type="GO" id="GO:0005886">
    <property type="term" value="C:plasma membrane"/>
    <property type="evidence" value="ECO:0007669"/>
    <property type="project" value="UniProtKB-SubCell"/>
</dbReference>
<proteinExistence type="predicted"/>
<dbReference type="PROSITE" id="PS50928">
    <property type="entry name" value="ABC_TM1"/>
    <property type="match status" value="1"/>
</dbReference>
<dbReference type="InterPro" id="IPR000515">
    <property type="entry name" value="MetI-like"/>
</dbReference>
<dbReference type="AlphaFoldDB" id="A0A3B0WFV6"/>
<feature type="transmembrane region" description="Helical" evidence="7">
    <location>
        <begin position="237"/>
        <end position="257"/>
    </location>
</feature>
<evidence type="ECO:0000313" key="9">
    <source>
        <dbReference type="EMBL" id="VAW42494.1"/>
    </source>
</evidence>
<feature type="transmembrane region" description="Helical" evidence="7">
    <location>
        <begin position="199"/>
        <end position="225"/>
    </location>
</feature>
<dbReference type="EMBL" id="UOEU01000928">
    <property type="protein sequence ID" value="VAW42494.1"/>
    <property type="molecule type" value="Genomic_DNA"/>
</dbReference>
<feature type="non-terminal residue" evidence="9">
    <location>
        <position position="485"/>
    </location>
</feature>
<feature type="transmembrane region" description="Helical" evidence="7">
    <location>
        <begin position="167"/>
        <end position="187"/>
    </location>
</feature>
<dbReference type="SUPFAM" id="SSF161098">
    <property type="entry name" value="MetI-like"/>
    <property type="match status" value="1"/>
</dbReference>
<reference evidence="9" key="1">
    <citation type="submission" date="2018-06" db="EMBL/GenBank/DDBJ databases">
        <authorList>
            <person name="Zhirakovskaya E."/>
        </authorList>
    </citation>
    <scope>NUCLEOTIDE SEQUENCE</scope>
</reference>
<feature type="transmembrane region" description="Helical" evidence="7">
    <location>
        <begin position="339"/>
        <end position="356"/>
    </location>
</feature>
<evidence type="ECO:0000259" key="8">
    <source>
        <dbReference type="PROSITE" id="PS50928"/>
    </source>
</evidence>
<dbReference type="GO" id="GO:0055085">
    <property type="term" value="P:transmembrane transport"/>
    <property type="evidence" value="ECO:0007669"/>
    <property type="project" value="InterPro"/>
</dbReference>
<keyword evidence="3" id="KW-1003">Cell membrane</keyword>
<name>A0A3B0WFV6_9ZZZZ</name>
<keyword evidence="2" id="KW-0813">Transport</keyword>
<feature type="transmembrane region" description="Helical" evidence="7">
    <location>
        <begin position="467"/>
        <end position="484"/>
    </location>
</feature>
<dbReference type="PANTHER" id="PTHR30043">
    <property type="entry name" value="PHOSPHONATES TRANSPORT SYSTEM PERMEASE PROTEIN"/>
    <property type="match status" value="1"/>
</dbReference>
<dbReference type="Pfam" id="PF00528">
    <property type="entry name" value="BPD_transp_1"/>
    <property type="match status" value="1"/>
</dbReference>
<evidence type="ECO:0000256" key="4">
    <source>
        <dbReference type="ARBA" id="ARBA00022692"/>
    </source>
</evidence>
<dbReference type="Gene3D" id="1.10.3720.10">
    <property type="entry name" value="MetI-like"/>
    <property type="match status" value="1"/>
</dbReference>
<keyword evidence="6 7" id="KW-0472">Membrane</keyword>
<feature type="transmembrane region" description="Helical" evidence="7">
    <location>
        <begin position="131"/>
        <end position="152"/>
    </location>
</feature>
<feature type="domain" description="ABC transmembrane type-1" evidence="8">
    <location>
        <begin position="338"/>
        <end position="485"/>
    </location>
</feature>
<organism evidence="9">
    <name type="scientific">hydrothermal vent metagenome</name>
    <dbReference type="NCBI Taxonomy" id="652676"/>
    <lineage>
        <taxon>unclassified sequences</taxon>
        <taxon>metagenomes</taxon>
        <taxon>ecological metagenomes</taxon>
    </lineage>
</organism>
<gene>
    <name evidence="9" type="ORF">MNBD_CHLOROFLEXI01-4421</name>
</gene>
<sequence>MTTLRKDEKTPARKALQTFLAFVLLFLLYATAVQVTEIDMGRLLEEKRQTQLIGVLRLLANPAITSPDLIDPLFIDGAESYTATETTVNTIKLIVETIFMALLATTIGTLLAIPVSFLAARNLMLEVTAPLASFMLALALLPIGGSLGLLAARQMGDFAGNFSERPFTTLLILLLTVGVGWLLLRFGPPVLSEEKRSSGATAVAIGEIGLFVLLALFSLALIASLGQVAGGWLTEQLNAAAFSVGSFTVNFSFVGNFFNIMSDLLGLVLPAITALLGAFIAMMLGSRYGQEAVLALDNAAARGVTAVVTFLGTAVVVFGIGSILNWLYQFDNPANWTTIPALILGGVMAVGSLLLAPKRPFRIGFAIYTLSRAIFNTLRSIEPLIMAIVFVVWVGLGPFAGVMALTLHTIAALGKLFSEQIEGIDDGPIEAINATGANRLQMIVFAVIPQIIPSYIAYTLYRWDINVRVSTIIGFVGGGGIGFLL</sequence>
<evidence type="ECO:0000256" key="3">
    <source>
        <dbReference type="ARBA" id="ARBA00022475"/>
    </source>
</evidence>
<dbReference type="InterPro" id="IPR035906">
    <property type="entry name" value="MetI-like_sf"/>
</dbReference>
<evidence type="ECO:0000256" key="5">
    <source>
        <dbReference type="ARBA" id="ARBA00022989"/>
    </source>
</evidence>
<feature type="transmembrane region" description="Helical" evidence="7">
    <location>
        <begin position="264"/>
        <end position="284"/>
    </location>
</feature>
<feature type="transmembrane region" description="Helical" evidence="7">
    <location>
        <begin position="304"/>
        <end position="327"/>
    </location>
</feature>
<evidence type="ECO:0000256" key="6">
    <source>
        <dbReference type="ARBA" id="ARBA00023136"/>
    </source>
</evidence>